<organism evidence="7 8">
    <name type="scientific">Agaricus bisporus var. burnettii</name>
    <dbReference type="NCBI Taxonomy" id="192524"/>
    <lineage>
        <taxon>Eukaryota</taxon>
        <taxon>Fungi</taxon>
        <taxon>Dikarya</taxon>
        <taxon>Basidiomycota</taxon>
        <taxon>Agaricomycotina</taxon>
        <taxon>Agaricomycetes</taxon>
        <taxon>Agaricomycetidae</taxon>
        <taxon>Agaricales</taxon>
        <taxon>Agaricineae</taxon>
        <taxon>Agaricaceae</taxon>
        <taxon>Agaricus</taxon>
    </lineage>
</organism>
<gene>
    <name evidence="7" type="ORF">Agabi119p4_11204</name>
</gene>
<evidence type="ECO:0000313" key="7">
    <source>
        <dbReference type="EMBL" id="KAF7760528.1"/>
    </source>
</evidence>
<feature type="binding site" evidence="3">
    <location>
        <position position="388"/>
    </location>
    <ligand>
        <name>Mn(2+)</name>
        <dbReference type="ChEBI" id="CHEBI:29035"/>
        <label>2</label>
    </ligand>
</feature>
<dbReference type="NCBIfam" id="TIGR03404">
    <property type="entry name" value="bicupin_oxalic"/>
    <property type="match status" value="1"/>
</dbReference>
<evidence type="ECO:0000259" key="6">
    <source>
        <dbReference type="SMART" id="SM00835"/>
    </source>
</evidence>
<accession>A0A8H7C1K9</accession>
<dbReference type="CDD" id="cd20304">
    <property type="entry name" value="cupin_OxDC_N"/>
    <property type="match status" value="1"/>
</dbReference>
<dbReference type="Proteomes" id="UP000629468">
    <property type="component" value="Unassembled WGS sequence"/>
</dbReference>
<comment type="caution">
    <text evidence="7">The sequence shown here is derived from an EMBL/GenBank/DDBJ whole genome shotgun (WGS) entry which is preliminary data.</text>
</comment>
<feature type="region of interest" description="Disordered" evidence="4">
    <location>
        <begin position="48"/>
        <end position="86"/>
    </location>
</feature>
<feature type="binding site" evidence="3">
    <location>
        <position position="202"/>
    </location>
    <ligand>
        <name>Mn(2+)</name>
        <dbReference type="ChEBI" id="CHEBI:29035"/>
        <label>1</label>
    </ligand>
</feature>
<feature type="binding site" evidence="3">
    <location>
        <position position="390"/>
    </location>
    <ligand>
        <name>Mn(2+)</name>
        <dbReference type="ChEBI" id="CHEBI:29035"/>
        <label>2</label>
    </ligand>
</feature>
<feature type="binding site" evidence="3">
    <location>
        <position position="249"/>
    </location>
    <ligand>
        <name>Mn(2+)</name>
        <dbReference type="ChEBI" id="CHEBI:29035"/>
        <label>1</label>
    </ligand>
</feature>
<evidence type="ECO:0000256" key="3">
    <source>
        <dbReference type="PIRSR" id="PIRSR617774-2"/>
    </source>
</evidence>
<dbReference type="PANTHER" id="PTHR35848">
    <property type="entry name" value="OXALATE-BINDING PROTEIN"/>
    <property type="match status" value="1"/>
</dbReference>
<feature type="chain" id="PRO_5034673243" description="Cupin type-1 domain-containing protein" evidence="5">
    <location>
        <begin position="22"/>
        <end position="508"/>
    </location>
</feature>
<dbReference type="PANTHER" id="PTHR35848:SF9">
    <property type="entry name" value="SLL1358 PROTEIN"/>
    <property type="match status" value="1"/>
</dbReference>
<feature type="domain" description="Cupin type-1" evidence="6">
    <location>
        <begin position="343"/>
        <end position="484"/>
    </location>
</feature>
<feature type="compositionally biased region" description="Basic and acidic residues" evidence="4">
    <location>
        <begin position="64"/>
        <end position="77"/>
    </location>
</feature>
<dbReference type="InterPro" id="IPR006045">
    <property type="entry name" value="Cupin_1"/>
</dbReference>
<feature type="binding site" evidence="3">
    <location>
        <position position="200"/>
    </location>
    <ligand>
        <name>Mn(2+)</name>
        <dbReference type="ChEBI" id="CHEBI:29035"/>
        <label>1</label>
    </ligand>
</feature>
<evidence type="ECO:0000256" key="2">
    <source>
        <dbReference type="PIRSR" id="PIRSR617774-1"/>
    </source>
</evidence>
<feature type="binding site" evidence="3">
    <location>
        <position position="395"/>
    </location>
    <ligand>
        <name>Mn(2+)</name>
        <dbReference type="ChEBI" id="CHEBI:29035"/>
        <label>2</label>
    </ligand>
</feature>
<dbReference type="InterPro" id="IPR017774">
    <property type="entry name" value="Bicupin_oxalate_deCO2ase/Oxase"/>
</dbReference>
<dbReference type="Pfam" id="PF00190">
    <property type="entry name" value="Cupin_1"/>
    <property type="match status" value="2"/>
</dbReference>
<dbReference type="InterPro" id="IPR014710">
    <property type="entry name" value="RmlC-like_jellyroll"/>
</dbReference>
<comment type="cofactor">
    <cofactor evidence="3">
        <name>Mn(2+)</name>
        <dbReference type="ChEBI" id="CHEBI:29035"/>
    </cofactor>
    <text evidence="3">Binds 2 manganese ions per subunit.</text>
</comment>
<dbReference type="AlphaFoldDB" id="A0A8H7C1K9"/>
<reference evidence="7 8" key="1">
    <citation type="journal article" name="Sci. Rep.">
        <title>Telomere-to-telomere assembled and centromere annotated genomes of the two main subspecies of the button mushroom Agaricus bisporus reveal especially polymorphic chromosome ends.</title>
        <authorList>
            <person name="Sonnenberg A.S.M."/>
            <person name="Sedaghat-Telgerd N."/>
            <person name="Lavrijssen B."/>
            <person name="Ohm R.A."/>
            <person name="Hendrickx P.M."/>
            <person name="Scholtmeijer K."/>
            <person name="Baars J.J.P."/>
            <person name="van Peer A."/>
        </authorList>
    </citation>
    <scope>NUCLEOTIDE SEQUENCE [LARGE SCALE GENOMIC DNA]</scope>
    <source>
        <strain evidence="7 8">H119_p4</strain>
    </source>
</reference>
<evidence type="ECO:0000256" key="1">
    <source>
        <dbReference type="ARBA" id="ARBA00022723"/>
    </source>
</evidence>
<dbReference type="GO" id="GO:0046872">
    <property type="term" value="F:metal ion binding"/>
    <property type="evidence" value="ECO:0007669"/>
    <property type="project" value="UniProtKB-KW"/>
</dbReference>
<feature type="signal peptide" evidence="5">
    <location>
        <begin position="1"/>
        <end position="21"/>
    </location>
</feature>
<proteinExistence type="predicted"/>
<keyword evidence="3" id="KW-0464">Manganese</keyword>
<dbReference type="Gene3D" id="2.60.120.10">
    <property type="entry name" value="Jelly Rolls"/>
    <property type="match status" value="2"/>
</dbReference>
<evidence type="ECO:0000313" key="8">
    <source>
        <dbReference type="Proteomes" id="UP000629468"/>
    </source>
</evidence>
<name>A0A8H7C1K9_AGABI</name>
<evidence type="ECO:0000256" key="5">
    <source>
        <dbReference type="SAM" id="SignalP"/>
    </source>
</evidence>
<feature type="domain" description="Cupin type-1" evidence="6">
    <location>
        <begin position="157"/>
        <end position="304"/>
    </location>
</feature>
<dbReference type="InterPro" id="IPR051610">
    <property type="entry name" value="GPI/OXD"/>
</dbReference>
<dbReference type="SMART" id="SM00835">
    <property type="entry name" value="Cupin_1"/>
    <property type="match status" value="2"/>
</dbReference>
<keyword evidence="5" id="KW-0732">Signal</keyword>
<evidence type="ECO:0000256" key="4">
    <source>
        <dbReference type="SAM" id="MobiDB-lite"/>
    </source>
</evidence>
<protein>
    <recommendedName>
        <fullName evidence="6">Cupin type-1 domain-containing protein</fullName>
    </recommendedName>
</protein>
<dbReference type="SUPFAM" id="SSF51182">
    <property type="entry name" value="RmlC-like cupins"/>
    <property type="match status" value="1"/>
</dbReference>
<feature type="binding site" evidence="3">
    <location>
        <position position="206"/>
    </location>
    <ligand>
        <name>Mn(2+)</name>
        <dbReference type="ChEBI" id="CHEBI:29035"/>
        <label>1</label>
    </ligand>
</feature>
<dbReference type="CDD" id="cd20305">
    <property type="entry name" value="cupin_OxDC_C"/>
    <property type="match status" value="1"/>
</dbReference>
<dbReference type="GO" id="GO:0033609">
    <property type="term" value="P:oxalate metabolic process"/>
    <property type="evidence" value="ECO:0007669"/>
    <property type="project" value="InterPro"/>
</dbReference>
<sequence>MFSLLLRRLGICLAIGFTVKAIPTPPGHEIVQYNPGRFTLRGMDYPRIYKPDSDSDDTTPAFISRDRRPDRYYDKPEPVSATSDDDLFNFHPLRPPFQARDQKRANGIQTTTPQTVRGKYGAPMLGPENVALVEQNLDLLRPPKTDSGSVMNFKWPFSFSHNRLTEGGWARHQNEKQMPIAKDLAAVNMRLKAGAIREMHWHVTNEWAYVLKGSLRVSVLAPGGENEGVMYVADVNEGDLWYFPAGDPHSLQAKDTNPEGAEFLLIFDSGAFDENETFLLTDWLVHVPKEVLAKNFQTYPDTTPFDHIPEEELYIFPSTPPSEDINKDLVVPNPTDPKYFFAYPFSKVEPIKYPGGTVKVADSRSFEASKNIAVAEVEVEVGGIRELHWHPTQPEWTFILSGKARITLFASQHNAATYDFFAGDVAYIPPTFGHYVENIGDEPLKFLEVLKTDVFQDISLRQWLALTPHNVVKAHLGFSEQFIDALPREKQVIVSGEQADWSSDEETM</sequence>
<keyword evidence="1 3" id="KW-0479">Metal-binding</keyword>
<dbReference type="InterPro" id="IPR011051">
    <property type="entry name" value="RmlC_Cupin_sf"/>
</dbReference>
<dbReference type="EMBL" id="JABXXO010000015">
    <property type="protein sequence ID" value="KAF7760528.1"/>
    <property type="molecule type" value="Genomic_DNA"/>
</dbReference>
<feature type="active site" description="Proton donor" evidence="2">
    <location>
        <position position="448"/>
    </location>
</feature>
<feature type="binding site" evidence="3">
    <location>
        <position position="434"/>
    </location>
    <ligand>
        <name>Mn(2+)</name>
        <dbReference type="ChEBI" id="CHEBI:29035"/>
        <label>2</label>
    </ligand>
</feature>